<evidence type="ECO:0000313" key="2">
    <source>
        <dbReference type="Proteomes" id="UP001295794"/>
    </source>
</evidence>
<gene>
    <name evidence="1" type="ORF">MYCIT1_LOCUS17148</name>
</gene>
<feature type="non-terminal residue" evidence="1">
    <location>
        <position position="1"/>
    </location>
</feature>
<organism evidence="1 2">
    <name type="scientific">Mycena citricolor</name>
    <dbReference type="NCBI Taxonomy" id="2018698"/>
    <lineage>
        <taxon>Eukaryota</taxon>
        <taxon>Fungi</taxon>
        <taxon>Dikarya</taxon>
        <taxon>Basidiomycota</taxon>
        <taxon>Agaricomycotina</taxon>
        <taxon>Agaricomycetes</taxon>
        <taxon>Agaricomycetidae</taxon>
        <taxon>Agaricales</taxon>
        <taxon>Marasmiineae</taxon>
        <taxon>Mycenaceae</taxon>
        <taxon>Mycena</taxon>
    </lineage>
</organism>
<dbReference type="Proteomes" id="UP001295794">
    <property type="component" value="Unassembled WGS sequence"/>
</dbReference>
<keyword evidence="2" id="KW-1185">Reference proteome</keyword>
<comment type="caution">
    <text evidence="1">The sequence shown here is derived from an EMBL/GenBank/DDBJ whole genome shotgun (WGS) entry which is preliminary data.</text>
</comment>
<dbReference type="EMBL" id="CAVNYO010000177">
    <property type="protein sequence ID" value="CAK5271819.1"/>
    <property type="molecule type" value="Genomic_DNA"/>
</dbReference>
<dbReference type="AlphaFoldDB" id="A0AAD2HBM8"/>
<sequence length="85" mass="9480">MPPSLSFWDYFVKSHEKQNQNQWRTHCMGCVKHRLGQAGIEAEDIDMEFVLGFKSSRLEAACNAAGNICGKKSAWIAHILGGKKA</sequence>
<name>A0AAD2HBM8_9AGAR</name>
<accession>A0AAD2HBM8</accession>
<evidence type="ECO:0000313" key="1">
    <source>
        <dbReference type="EMBL" id="CAK5271819.1"/>
    </source>
</evidence>
<protein>
    <submittedName>
        <fullName evidence="1">Uncharacterized protein</fullName>
    </submittedName>
</protein>
<proteinExistence type="predicted"/>
<reference evidence="1" key="1">
    <citation type="submission" date="2023-11" db="EMBL/GenBank/DDBJ databases">
        <authorList>
            <person name="De Vega J J."/>
            <person name="De Vega J J."/>
        </authorList>
    </citation>
    <scope>NUCLEOTIDE SEQUENCE</scope>
</reference>